<dbReference type="EMBL" id="JAOB01000069">
    <property type="protein sequence ID" value="EUA23447.1"/>
    <property type="molecule type" value="Genomic_DNA"/>
</dbReference>
<name>X7ZV03_MYCXE</name>
<accession>X7ZV03</accession>
<dbReference type="Pfam" id="PF02786">
    <property type="entry name" value="CPSase_L_D2"/>
    <property type="match status" value="1"/>
</dbReference>
<dbReference type="SUPFAM" id="SSF52440">
    <property type="entry name" value="PreATP-grasp domain"/>
    <property type="match status" value="1"/>
</dbReference>
<evidence type="ECO:0000256" key="5">
    <source>
        <dbReference type="PROSITE-ProRule" id="PRU00409"/>
    </source>
</evidence>
<dbReference type="InterPro" id="IPR011764">
    <property type="entry name" value="Biotin_carboxylation_dom"/>
</dbReference>
<evidence type="ECO:0000256" key="1">
    <source>
        <dbReference type="ARBA" id="ARBA00003761"/>
    </source>
</evidence>
<dbReference type="InterPro" id="IPR011761">
    <property type="entry name" value="ATP-grasp"/>
</dbReference>
<keyword evidence="2" id="KW-0436">Ligase</keyword>
<comment type="function">
    <text evidence="1">This protein is a component of the acetyl coenzyme A carboxylase complex; first, biotin carboxylase catalyzes the carboxylation of the carrier protein and then the transcarboxylase transfers the carboxyl group to form malonyl-CoA.</text>
</comment>
<dbReference type="InterPro" id="IPR005481">
    <property type="entry name" value="BC-like_N"/>
</dbReference>
<sequence length="389" mass="41842">MISKVLVANRGEIAIRAFRAAYELGMGTVAVYSVEDRNSAHRVKADESYQIGEAGHPVRAYLNVEEIVSTAQACGADAIYPGYGFLSENPELAAACVSAGIKFVGPSEEVLQLTGNKARAIAEARAAGLPVLDSSAPSSSTEELVAAAASMQMPLFVKAVAGGGGRGMRRVTDPADLIEAIEAASREAESAFGDPTVFLEQAVTNPRHIEVQILADNHGNVIHLYERDCSVQRRHQKVIEVAPAPNLDPELRQRICEDAVTFARRIGYTCAGTVEFLVDAGGKYVFIEMNPRIQVEHTVTEEVTDVDLVSSQLRIAAGESLRDLGLDQQAIIPHGRLCSAGSRLRIPLTAFGLTQDASPPTACPGEPASDWTTVLTWVQRYRPTSTRCW</sequence>
<organism evidence="8">
    <name type="scientific">Mycobacterium xenopi 4042</name>
    <dbReference type="NCBI Taxonomy" id="1299334"/>
    <lineage>
        <taxon>Bacteria</taxon>
        <taxon>Bacillati</taxon>
        <taxon>Actinomycetota</taxon>
        <taxon>Actinomycetes</taxon>
        <taxon>Mycobacteriales</taxon>
        <taxon>Mycobacteriaceae</taxon>
        <taxon>Mycobacterium</taxon>
    </lineage>
</organism>
<dbReference type="SUPFAM" id="SSF56059">
    <property type="entry name" value="Glutathione synthetase ATP-binding domain-like"/>
    <property type="match status" value="1"/>
</dbReference>
<dbReference type="PROSITE" id="PS00867">
    <property type="entry name" value="CPSASE_2"/>
    <property type="match status" value="1"/>
</dbReference>
<evidence type="ECO:0000256" key="3">
    <source>
        <dbReference type="ARBA" id="ARBA00022741"/>
    </source>
</evidence>
<comment type="caution">
    <text evidence="8">The sequence shown here is derived from an EMBL/GenBank/DDBJ whole genome shotgun (WGS) entry which is preliminary data.</text>
</comment>
<evidence type="ECO:0000256" key="2">
    <source>
        <dbReference type="ARBA" id="ARBA00022598"/>
    </source>
</evidence>
<keyword evidence="4 5" id="KW-0067">ATP-binding</keyword>
<protein>
    <submittedName>
        <fullName evidence="8">Carbamoyl-phosphate synthase L chain, ATP binding domain protein</fullName>
    </submittedName>
</protein>
<dbReference type="AlphaFoldDB" id="X7ZV03"/>
<dbReference type="PROSITE" id="PS50975">
    <property type="entry name" value="ATP_GRASP"/>
    <property type="match status" value="1"/>
</dbReference>
<feature type="domain" description="Biotin carboxylation" evidence="7">
    <location>
        <begin position="1"/>
        <end position="389"/>
    </location>
</feature>
<dbReference type="GO" id="GO:0046872">
    <property type="term" value="F:metal ion binding"/>
    <property type="evidence" value="ECO:0007669"/>
    <property type="project" value="InterPro"/>
</dbReference>
<dbReference type="InterPro" id="IPR051602">
    <property type="entry name" value="ACC_Biotin_Carboxylase"/>
</dbReference>
<evidence type="ECO:0000259" key="7">
    <source>
        <dbReference type="PROSITE" id="PS50979"/>
    </source>
</evidence>
<feature type="domain" description="ATP-grasp" evidence="6">
    <location>
        <begin position="121"/>
        <end position="317"/>
    </location>
</feature>
<dbReference type="PATRIC" id="fig|1299334.3.peg.7478"/>
<dbReference type="InterPro" id="IPR016185">
    <property type="entry name" value="PreATP-grasp_dom_sf"/>
</dbReference>
<reference evidence="8" key="1">
    <citation type="submission" date="2014-01" db="EMBL/GenBank/DDBJ databases">
        <authorList>
            <person name="Brown-Elliot B."/>
            <person name="Wallace R."/>
            <person name="Lenaerts A."/>
            <person name="Ordway D."/>
            <person name="DeGroote M.A."/>
            <person name="Parker T."/>
            <person name="Sizemore C."/>
            <person name="Tallon L.J."/>
            <person name="Sadzewicz L.K."/>
            <person name="Sengamalay N."/>
            <person name="Fraser C.M."/>
            <person name="Hine E."/>
            <person name="Shefchek K.A."/>
            <person name="Das S.P."/>
            <person name="Tettelin H."/>
        </authorList>
    </citation>
    <scope>NUCLEOTIDE SEQUENCE [LARGE SCALE GENOMIC DNA]</scope>
    <source>
        <strain evidence="8">4042</strain>
    </source>
</reference>
<evidence type="ECO:0000313" key="8">
    <source>
        <dbReference type="EMBL" id="EUA23447.1"/>
    </source>
</evidence>
<keyword evidence="3 5" id="KW-0547">Nucleotide-binding</keyword>
<evidence type="ECO:0000256" key="4">
    <source>
        <dbReference type="ARBA" id="ARBA00022840"/>
    </source>
</evidence>
<dbReference type="Gene3D" id="3.30.470.20">
    <property type="entry name" value="ATP-grasp fold, B domain"/>
    <property type="match status" value="1"/>
</dbReference>
<dbReference type="Pfam" id="PF00289">
    <property type="entry name" value="Biotin_carb_N"/>
    <property type="match status" value="1"/>
</dbReference>
<proteinExistence type="predicted"/>
<dbReference type="PROSITE" id="PS50979">
    <property type="entry name" value="BC"/>
    <property type="match status" value="1"/>
</dbReference>
<dbReference type="InterPro" id="IPR005479">
    <property type="entry name" value="CPAse_ATP-bd"/>
</dbReference>
<dbReference type="GO" id="GO:0016874">
    <property type="term" value="F:ligase activity"/>
    <property type="evidence" value="ECO:0007669"/>
    <property type="project" value="UniProtKB-KW"/>
</dbReference>
<evidence type="ECO:0000259" key="6">
    <source>
        <dbReference type="PROSITE" id="PS50975"/>
    </source>
</evidence>
<dbReference type="GO" id="GO:0005524">
    <property type="term" value="F:ATP binding"/>
    <property type="evidence" value="ECO:0007669"/>
    <property type="project" value="UniProtKB-UniRule"/>
</dbReference>
<dbReference type="PANTHER" id="PTHR48095">
    <property type="entry name" value="PYRUVATE CARBOXYLASE SUBUNIT A"/>
    <property type="match status" value="1"/>
</dbReference>
<dbReference type="PANTHER" id="PTHR48095:SF2">
    <property type="entry name" value="BIOTIN CARBOXYLASE, CHLOROPLASTIC"/>
    <property type="match status" value="1"/>
</dbReference>
<gene>
    <name evidence="8" type="ORF">I553_5528</name>
</gene>